<keyword evidence="4 6" id="KW-1133">Transmembrane helix</keyword>
<evidence type="ECO:0000256" key="5">
    <source>
        <dbReference type="ARBA" id="ARBA00023136"/>
    </source>
</evidence>
<reference evidence="7" key="1">
    <citation type="submission" date="2022-11" db="EMBL/GenBank/DDBJ databases">
        <authorList>
            <person name="Hyden B.L."/>
            <person name="Feng K."/>
            <person name="Yates T."/>
            <person name="Jawdy S."/>
            <person name="Smart L.B."/>
            <person name="Muchero W."/>
        </authorList>
    </citation>
    <scope>NUCLEOTIDE SEQUENCE</scope>
    <source>
        <tissue evidence="7">Shoot tip</tissue>
    </source>
</reference>
<keyword evidence="3 6" id="KW-0812">Transmembrane</keyword>
<comment type="caution">
    <text evidence="7">The sequence shown here is derived from an EMBL/GenBank/DDBJ whole genome shotgun (WGS) entry which is preliminary data.</text>
</comment>
<evidence type="ECO:0000256" key="3">
    <source>
        <dbReference type="ARBA" id="ARBA00022692"/>
    </source>
</evidence>
<accession>A0A9Q0PV34</accession>
<dbReference type="PANTHER" id="PTHR10383">
    <property type="entry name" value="SERINE INCORPORATOR"/>
    <property type="match status" value="1"/>
</dbReference>
<dbReference type="EMBL" id="JAPFFM010000017">
    <property type="protein sequence ID" value="KAJ6694973.1"/>
    <property type="molecule type" value="Genomic_DNA"/>
</dbReference>
<evidence type="ECO:0000256" key="4">
    <source>
        <dbReference type="ARBA" id="ARBA00022989"/>
    </source>
</evidence>
<gene>
    <name evidence="7" type="ORF">OIU74_014172</name>
</gene>
<dbReference type="PANTHER" id="PTHR10383:SF23">
    <property type="entry name" value="SERINC-DOMAIN CONTAINING SERINE AND SPHINGOLIPID BIOSYNTHESIS PROTEIN"/>
    <property type="match status" value="1"/>
</dbReference>
<dbReference type="GO" id="GO:0016020">
    <property type="term" value="C:membrane"/>
    <property type="evidence" value="ECO:0007669"/>
    <property type="project" value="UniProtKB-SubCell"/>
</dbReference>
<name>A0A9Q0PV34_9ROSI</name>
<evidence type="ECO:0000256" key="6">
    <source>
        <dbReference type="SAM" id="Phobius"/>
    </source>
</evidence>
<evidence type="ECO:0000313" key="8">
    <source>
        <dbReference type="Proteomes" id="UP001151752"/>
    </source>
</evidence>
<organism evidence="7 8">
    <name type="scientific">Salix koriyanagi</name>
    <dbReference type="NCBI Taxonomy" id="2511006"/>
    <lineage>
        <taxon>Eukaryota</taxon>
        <taxon>Viridiplantae</taxon>
        <taxon>Streptophyta</taxon>
        <taxon>Embryophyta</taxon>
        <taxon>Tracheophyta</taxon>
        <taxon>Spermatophyta</taxon>
        <taxon>Magnoliopsida</taxon>
        <taxon>eudicotyledons</taxon>
        <taxon>Gunneridae</taxon>
        <taxon>Pentapetalae</taxon>
        <taxon>rosids</taxon>
        <taxon>fabids</taxon>
        <taxon>Malpighiales</taxon>
        <taxon>Salicaceae</taxon>
        <taxon>Saliceae</taxon>
        <taxon>Salix</taxon>
    </lineage>
</organism>
<protein>
    <submittedName>
        <fullName evidence="7">SERINE INCORPORATOR</fullName>
    </submittedName>
</protein>
<comment type="similarity">
    <text evidence="2">Belongs to the TDE1 family.</text>
</comment>
<keyword evidence="8" id="KW-1185">Reference proteome</keyword>
<reference evidence="7" key="2">
    <citation type="journal article" date="2023" name="Int. J. Mol. Sci.">
        <title>De Novo Assembly and Annotation of 11 Diverse Shrub Willow (Salix) Genomes Reveals Novel Gene Organization in Sex-Linked Regions.</title>
        <authorList>
            <person name="Hyden B."/>
            <person name="Feng K."/>
            <person name="Yates T.B."/>
            <person name="Jawdy S."/>
            <person name="Cereghino C."/>
            <person name="Smart L.B."/>
            <person name="Muchero W."/>
        </authorList>
    </citation>
    <scope>NUCLEOTIDE SEQUENCE</scope>
    <source>
        <tissue evidence="7">Shoot tip</tissue>
    </source>
</reference>
<evidence type="ECO:0000256" key="2">
    <source>
        <dbReference type="ARBA" id="ARBA00006665"/>
    </source>
</evidence>
<feature type="transmembrane region" description="Helical" evidence="6">
    <location>
        <begin position="48"/>
        <end position="70"/>
    </location>
</feature>
<sequence>MAPFTLTNLKEFLLQHETNFFHFLGGFHSELPPVTVATKKKANGNSDWTTILSFLFAIGAIVMATFSTGIDSQSFQFRKDKVQEEDDIPYDYGWNLNNSARKWSIDVGWASTWVKIVNEWFAATIYSWKLISQLEGDLGHVSQIGN</sequence>
<proteinExistence type="inferred from homology"/>
<evidence type="ECO:0000313" key="7">
    <source>
        <dbReference type="EMBL" id="KAJ6694973.1"/>
    </source>
</evidence>
<keyword evidence="5 6" id="KW-0472">Membrane</keyword>
<evidence type="ECO:0000256" key="1">
    <source>
        <dbReference type="ARBA" id="ARBA00004141"/>
    </source>
</evidence>
<dbReference type="Proteomes" id="UP001151752">
    <property type="component" value="Chromosome 3"/>
</dbReference>
<dbReference type="AlphaFoldDB" id="A0A9Q0PV34"/>
<comment type="subcellular location">
    <subcellularLocation>
        <location evidence="1">Membrane</location>
        <topology evidence="1">Multi-pass membrane protein</topology>
    </subcellularLocation>
</comment>
<dbReference type="InterPro" id="IPR005016">
    <property type="entry name" value="TDE1/TMS"/>
</dbReference>